<keyword evidence="1" id="KW-0863">Zinc-finger</keyword>
<feature type="coiled-coil region" evidence="2">
    <location>
        <begin position="297"/>
        <end position="345"/>
    </location>
</feature>
<name>W9YDT4_9EURO</name>
<feature type="zinc finger region" description="C3H1-type" evidence="1">
    <location>
        <begin position="163"/>
        <end position="192"/>
    </location>
</feature>
<keyword evidence="1" id="KW-0479">Metal-binding</keyword>
<dbReference type="eggNOG" id="ENOG502RPTI">
    <property type="taxonomic scope" value="Eukaryota"/>
</dbReference>
<dbReference type="GeneID" id="19159030"/>
<feature type="region of interest" description="Disordered" evidence="3">
    <location>
        <begin position="1"/>
        <end position="138"/>
    </location>
</feature>
<feature type="domain" description="C3H1-type" evidence="4">
    <location>
        <begin position="163"/>
        <end position="192"/>
    </location>
</feature>
<feature type="region of interest" description="Disordered" evidence="3">
    <location>
        <begin position="241"/>
        <end position="291"/>
    </location>
</feature>
<keyword evidence="6" id="KW-1185">Reference proteome</keyword>
<feature type="compositionally biased region" description="Basic and acidic residues" evidence="3">
    <location>
        <begin position="88"/>
        <end position="99"/>
    </location>
</feature>
<evidence type="ECO:0000256" key="1">
    <source>
        <dbReference type="PROSITE-ProRule" id="PRU00723"/>
    </source>
</evidence>
<protein>
    <recommendedName>
        <fullName evidence="4">C3H1-type domain-containing protein</fullName>
    </recommendedName>
</protein>
<feature type="region of interest" description="Disordered" evidence="3">
    <location>
        <begin position="467"/>
        <end position="527"/>
    </location>
</feature>
<dbReference type="AlphaFoldDB" id="W9YDT4"/>
<organism evidence="5 6">
    <name type="scientific">Capronia coronata CBS 617.96</name>
    <dbReference type="NCBI Taxonomy" id="1182541"/>
    <lineage>
        <taxon>Eukaryota</taxon>
        <taxon>Fungi</taxon>
        <taxon>Dikarya</taxon>
        <taxon>Ascomycota</taxon>
        <taxon>Pezizomycotina</taxon>
        <taxon>Eurotiomycetes</taxon>
        <taxon>Chaetothyriomycetidae</taxon>
        <taxon>Chaetothyriales</taxon>
        <taxon>Herpotrichiellaceae</taxon>
        <taxon>Capronia</taxon>
    </lineage>
</organism>
<feature type="region of interest" description="Disordered" evidence="3">
    <location>
        <begin position="370"/>
        <end position="393"/>
    </location>
</feature>
<evidence type="ECO:0000313" key="6">
    <source>
        <dbReference type="Proteomes" id="UP000019484"/>
    </source>
</evidence>
<proteinExistence type="predicted"/>
<dbReference type="Proteomes" id="UP000019484">
    <property type="component" value="Unassembled WGS sequence"/>
</dbReference>
<dbReference type="InterPro" id="IPR000571">
    <property type="entry name" value="Znf_CCCH"/>
</dbReference>
<evidence type="ECO:0000313" key="5">
    <source>
        <dbReference type="EMBL" id="EXJ91037.1"/>
    </source>
</evidence>
<dbReference type="GO" id="GO:0008270">
    <property type="term" value="F:zinc ion binding"/>
    <property type="evidence" value="ECO:0007669"/>
    <property type="project" value="UniProtKB-KW"/>
</dbReference>
<accession>W9YDT4</accession>
<evidence type="ECO:0000256" key="2">
    <source>
        <dbReference type="SAM" id="Coils"/>
    </source>
</evidence>
<dbReference type="PROSITE" id="PS50103">
    <property type="entry name" value="ZF_C3H1"/>
    <property type="match status" value="1"/>
</dbReference>
<gene>
    <name evidence="5" type="ORF">A1O1_04144</name>
</gene>
<evidence type="ECO:0000259" key="4">
    <source>
        <dbReference type="PROSITE" id="PS50103"/>
    </source>
</evidence>
<comment type="caution">
    <text evidence="5">The sequence shown here is derived from an EMBL/GenBank/DDBJ whole genome shotgun (WGS) entry which is preliminary data.</text>
</comment>
<reference evidence="5 6" key="1">
    <citation type="submission" date="2013-03" db="EMBL/GenBank/DDBJ databases">
        <title>The Genome Sequence of Capronia coronata CBS 617.96.</title>
        <authorList>
            <consortium name="The Broad Institute Genomics Platform"/>
            <person name="Cuomo C."/>
            <person name="de Hoog S."/>
            <person name="Gorbushina A."/>
            <person name="Walker B."/>
            <person name="Young S.K."/>
            <person name="Zeng Q."/>
            <person name="Gargeya S."/>
            <person name="Fitzgerald M."/>
            <person name="Haas B."/>
            <person name="Abouelleil A."/>
            <person name="Allen A.W."/>
            <person name="Alvarado L."/>
            <person name="Arachchi H.M."/>
            <person name="Berlin A.M."/>
            <person name="Chapman S.B."/>
            <person name="Gainer-Dewar J."/>
            <person name="Goldberg J."/>
            <person name="Griggs A."/>
            <person name="Gujja S."/>
            <person name="Hansen M."/>
            <person name="Howarth C."/>
            <person name="Imamovic A."/>
            <person name="Ireland A."/>
            <person name="Larimer J."/>
            <person name="McCowan C."/>
            <person name="Murphy C."/>
            <person name="Pearson M."/>
            <person name="Poon T.W."/>
            <person name="Priest M."/>
            <person name="Roberts A."/>
            <person name="Saif S."/>
            <person name="Shea T."/>
            <person name="Sisk P."/>
            <person name="Sykes S."/>
            <person name="Wortman J."/>
            <person name="Nusbaum C."/>
            <person name="Birren B."/>
        </authorList>
    </citation>
    <scope>NUCLEOTIDE SEQUENCE [LARGE SCALE GENOMIC DNA]</scope>
    <source>
        <strain evidence="5 6">CBS 617.96</strain>
    </source>
</reference>
<dbReference type="EMBL" id="AMWN01000003">
    <property type="protein sequence ID" value="EXJ91037.1"/>
    <property type="molecule type" value="Genomic_DNA"/>
</dbReference>
<dbReference type="OrthoDB" id="1918685at2759"/>
<dbReference type="HOGENOM" id="CLU_025940_0_0_1"/>
<sequence>MPEGLPKAPFLAPTQPKHFRSSSSMALSRLRAQPQSQVWNASGSRHASNPIVRSPLQQSFPAYPNPGSEEDTTFDQVMQETPSRRSRRSEQGTRPRGESRSSSVPIIVRPLEDAAQSDAGAQLQAGSRPYSRAFSPIPRTRGRANETITNANANPLNPNAKRSVKHLTCFWWWEKGECRFSEEECLYAHHDTGHYTLAPRQVIPGEPAKAGKSLERALNKLAIVNRSSASLSSLATANAYNHGHGHGPAHITTTNNASDANPRPATPHDNGVARSRSNTPSPLEIGQAHAQAQAEATQQLKTDNDFLRSLVQETQREKRALVDTIEVLQNDKNQLQSRIEAMSNERGNLLYERDVLQATIKKLQFANTANTSTASSNNTNTNASTMSLRSPSTGTGGFGLGLSQQSPWGAIGSRRPSPAENRCTGMQQAQRSASDGAADFKNVNMLNNNHPLNNSTNNAGGFMDNHRLRSYTPPGAPALNPAAKPYTSETTADEDDQLDNDLSSFDTGNEFEGENLKSVLRSLGPSF</sequence>
<dbReference type="RefSeq" id="XP_007723231.1">
    <property type="nucleotide sequence ID" value="XM_007725041.1"/>
</dbReference>
<evidence type="ECO:0000256" key="3">
    <source>
        <dbReference type="SAM" id="MobiDB-lite"/>
    </source>
</evidence>
<keyword evidence="2" id="KW-0175">Coiled coil</keyword>
<feature type="compositionally biased region" description="Polar residues" evidence="3">
    <location>
        <begin position="33"/>
        <end position="47"/>
    </location>
</feature>
<feature type="compositionally biased region" description="Low complexity" evidence="3">
    <location>
        <begin position="21"/>
        <end position="32"/>
    </location>
</feature>
<keyword evidence="1" id="KW-0862">Zinc</keyword>